<keyword evidence="1" id="KW-0732">Signal</keyword>
<accession>A0A852V2U4</accession>
<dbReference type="AlphaFoldDB" id="A0A852V2U4"/>
<feature type="signal peptide" evidence="1">
    <location>
        <begin position="1"/>
        <end position="21"/>
    </location>
</feature>
<proteinExistence type="predicted"/>
<reference evidence="2 3" key="1">
    <citation type="submission" date="2020-07" db="EMBL/GenBank/DDBJ databases">
        <title>Sequencing the genomes of 1000 actinobacteria strains.</title>
        <authorList>
            <person name="Klenk H.-P."/>
        </authorList>
    </citation>
    <scope>NUCLEOTIDE SEQUENCE [LARGE SCALE GENOMIC DNA]</scope>
    <source>
        <strain evidence="2 3">DSM 45763</strain>
    </source>
</reference>
<evidence type="ECO:0000313" key="3">
    <source>
        <dbReference type="Proteomes" id="UP000576393"/>
    </source>
</evidence>
<dbReference type="Proteomes" id="UP000576393">
    <property type="component" value="Unassembled WGS sequence"/>
</dbReference>
<evidence type="ECO:0000313" key="2">
    <source>
        <dbReference type="EMBL" id="NYF42450.1"/>
    </source>
</evidence>
<dbReference type="RefSeq" id="WP_179825046.1">
    <property type="nucleotide sequence ID" value="NZ_JACCCO010000002.1"/>
</dbReference>
<dbReference type="EMBL" id="JACCCO010000002">
    <property type="protein sequence ID" value="NYF42450.1"/>
    <property type="molecule type" value="Genomic_DNA"/>
</dbReference>
<sequence length="226" mass="24256">MGRRRTTVAVAAAGVVSAAVAAVLFLPGEQGSQAARTAVRTPAPGDPLTSQEVTLASAVASAGSRAHMAAGRVDLLYVERDDDKDAEERRQADAYLYDYGSDRLIVRKVDLGLRKVVEETVKQGVQPPPSKVEESRAVGLLLADPRYGPAVRQSFTRAGGRELRSPSDLGVRGLIFTPAQEEAGGAAQCGTHRCVRLFVRLPDGTWLDTSRIVVDLSAKKIYTLEW</sequence>
<gene>
    <name evidence="2" type="ORF">HDA43_004651</name>
</gene>
<evidence type="ECO:0000256" key="1">
    <source>
        <dbReference type="SAM" id="SignalP"/>
    </source>
</evidence>
<keyword evidence="3" id="KW-1185">Reference proteome</keyword>
<protein>
    <recommendedName>
        <fullName evidence="4">Tat pathway signal sequence domain protein</fullName>
    </recommendedName>
</protein>
<comment type="caution">
    <text evidence="2">The sequence shown here is derived from an EMBL/GenBank/DDBJ whole genome shotgun (WGS) entry which is preliminary data.</text>
</comment>
<feature type="chain" id="PRO_5038517451" description="Tat pathway signal sequence domain protein" evidence="1">
    <location>
        <begin position="22"/>
        <end position="226"/>
    </location>
</feature>
<name>A0A852V2U4_9ACTN</name>
<dbReference type="Gene3D" id="3.10.450.40">
    <property type="match status" value="1"/>
</dbReference>
<evidence type="ECO:0008006" key="4">
    <source>
        <dbReference type="Google" id="ProtNLM"/>
    </source>
</evidence>
<organism evidence="2 3">
    <name type="scientific">Streptosporangium sandarakinum</name>
    <dbReference type="NCBI Taxonomy" id="1260955"/>
    <lineage>
        <taxon>Bacteria</taxon>
        <taxon>Bacillati</taxon>
        <taxon>Actinomycetota</taxon>
        <taxon>Actinomycetes</taxon>
        <taxon>Streptosporangiales</taxon>
        <taxon>Streptosporangiaceae</taxon>
        <taxon>Streptosporangium</taxon>
    </lineage>
</organism>